<evidence type="ECO:0000256" key="1">
    <source>
        <dbReference type="SAM" id="Phobius"/>
    </source>
</evidence>
<keyword evidence="1" id="KW-0812">Transmembrane</keyword>
<keyword evidence="1" id="KW-0472">Membrane</keyword>
<organism evidence="2 3">
    <name type="scientific">Microbacterium schleiferi</name>
    <dbReference type="NCBI Taxonomy" id="69362"/>
    <lineage>
        <taxon>Bacteria</taxon>
        <taxon>Bacillati</taxon>
        <taxon>Actinomycetota</taxon>
        <taxon>Actinomycetes</taxon>
        <taxon>Micrococcales</taxon>
        <taxon>Microbacteriaceae</taxon>
        <taxon>Microbacterium</taxon>
    </lineage>
</organism>
<keyword evidence="1" id="KW-1133">Transmembrane helix</keyword>
<reference evidence="2 3" key="1">
    <citation type="submission" date="2020-11" db="EMBL/GenBank/DDBJ databases">
        <title>Amino acid is mineralized and recycled by bacteria in oceanic microbiome.</title>
        <authorList>
            <person name="Zheng L.Y."/>
        </authorList>
    </citation>
    <scope>NUCLEOTIDE SEQUENCE [LARGE SCALE GENOMIC DNA]</scope>
    <source>
        <strain evidence="2 3">A32-1</strain>
    </source>
</reference>
<dbReference type="RefSeq" id="WP_195693058.1">
    <property type="nucleotide sequence ID" value="NZ_CP064760.1"/>
</dbReference>
<evidence type="ECO:0000313" key="3">
    <source>
        <dbReference type="Proteomes" id="UP000594480"/>
    </source>
</evidence>
<dbReference type="AlphaFoldDB" id="A0A7S8MYK8"/>
<sequence>MDDESIITRARWARRGALGILTVIALIAVIGLPLYVFPAVPAPPQADLIYVIGPPTATRIADAESLRDQGIADRVLVSVPRSGNDSAEKLSYCWRSYVTCRTPDPFTTRGEAALLSAYASGGDTVVVLTYTPHVLRTRYIFDTCAKAAVTVVPVDERLNLTRWVYNYAYQTAAFVKAGFVGCADPPADALP</sequence>
<feature type="transmembrane region" description="Helical" evidence="1">
    <location>
        <begin position="16"/>
        <end position="37"/>
    </location>
</feature>
<dbReference type="EMBL" id="CP064760">
    <property type="protein sequence ID" value="QPE05038.1"/>
    <property type="molecule type" value="Genomic_DNA"/>
</dbReference>
<dbReference type="KEGG" id="msf:IT882_02665"/>
<accession>A0A7S8MYK8</accession>
<evidence type="ECO:0000313" key="2">
    <source>
        <dbReference type="EMBL" id="QPE05038.1"/>
    </source>
</evidence>
<name>A0A7S8MYK8_9MICO</name>
<protein>
    <submittedName>
        <fullName evidence="2">YdcF family protein</fullName>
    </submittedName>
</protein>
<dbReference type="Proteomes" id="UP000594480">
    <property type="component" value="Chromosome"/>
</dbReference>
<keyword evidence="3" id="KW-1185">Reference proteome</keyword>
<gene>
    <name evidence="2" type="ORF">IT882_02665</name>
</gene>
<proteinExistence type="predicted"/>